<evidence type="ECO:0000259" key="2">
    <source>
        <dbReference type="Pfam" id="PF09469"/>
    </source>
</evidence>
<feature type="region of interest" description="Disordered" evidence="1">
    <location>
        <begin position="666"/>
        <end position="694"/>
    </location>
</feature>
<name>A0A3Q2QMQ4_FUNHE</name>
<feature type="compositionally biased region" description="Acidic residues" evidence="1">
    <location>
        <begin position="566"/>
        <end position="582"/>
    </location>
</feature>
<feature type="compositionally biased region" description="Basic and acidic residues" evidence="1">
    <location>
        <begin position="329"/>
        <end position="338"/>
    </location>
</feature>
<sequence length="694" mass="74022">MEEGNPLEREHSLRVVLPAGIEKSITVHGSKPVMDLLVTLCANYHLNPSDHTIEFLSPHKNNVGYKPNSPIGLLEAEKILLKPKGTEDKTKKPYMPEATVRLLINYSKSRKTVVRVNPRLPLHMLLPAVCDKCDFDVETTVLLRDAQAKEPLDLTKTLNDHGLREVFAADAAARDPAGCHDRTAEGAAGSPTEVTSPPPPQDLQRKQKKRGFFSFFRRRKKKNEMNGTASAPTSPGPAQQTRVRGASESISSTNTLPADMSKKRLAPPPPPPVAVSQSVPNNLSTCCAQGAQSSGESTLRSTKRRAPPPPCAAAKEEQRLGTDVGESLKTLEELREAEDPQPLSSWSSSPSPTPHHEVPASFRPSFRGKDLSDARSALAKVLTSSVSKGTLVRRLRNSAGFPSFQVSSCMSLASTCPDDGDVCAERESAFRSNLPTEGAWEDPVQRSGWTTFKVVPPKKAGSSDPEMTGQDQKSADAECEAPATGGKENRTEAYVNQASGPPSPDTDSALLEDKATSEEQKEDLEVAPGDPPALMGAGDGETADGAHSNSDIRSDDPLSCSSCTDQEAEEDVSHEEEEEEETTFPPPPPPVVFSEDAAAVEKEDSRASPPSSQRAAPGLNGHTKAGEDSSSAAAEQPLDKTPAAPSRFAQAVAMAVQRSRLQTLGFAPSFGPQASGGPNGTLPSPPRSSYQYGA</sequence>
<evidence type="ECO:0000313" key="4">
    <source>
        <dbReference type="Proteomes" id="UP000265000"/>
    </source>
</evidence>
<dbReference type="GO" id="GO:0003785">
    <property type="term" value="F:actin monomer binding"/>
    <property type="evidence" value="ECO:0007669"/>
    <property type="project" value="InterPro"/>
</dbReference>
<dbReference type="InterPro" id="IPR039895">
    <property type="entry name" value="COBL-like"/>
</dbReference>
<dbReference type="GeneID" id="105935449"/>
<accession>A0A3Q2QMQ4</accession>
<proteinExistence type="predicted"/>
<dbReference type="PANTHER" id="PTHR21557">
    <property type="entry name" value="CORDON-BLEU"/>
    <property type="match status" value="1"/>
</dbReference>
<dbReference type="PANTHER" id="PTHR21557:SF2">
    <property type="entry name" value="CORDON-BLEU PROTEIN-LIKE 1"/>
    <property type="match status" value="1"/>
</dbReference>
<feature type="compositionally biased region" description="Polar residues" evidence="1">
    <location>
        <begin position="281"/>
        <end position="300"/>
    </location>
</feature>
<protein>
    <submittedName>
        <fullName evidence="3">Cordon-bleu WH2 repeat protein-like 1a</fullName>
    </submittedName>
</protein>
<dbReference type="GeneTree" id="ENSGT00530000063608"/>
<evidence type="ECO:0000256" key="1">
    <source>
        <dbReference type="SAM" id="MobiDB-lite"/>
    </source>
</evidence>
<feature type="region of interest" description="Disordered" evidence="1">
    <location>
        <begin position="431"/>
        <end position="646"/>
    </location>
</feature>
<dbReference type="AlphaFoldDB" id="A0A3Q2QMQ4"/>
<dbReference type="Proteomes" id="UP000265000">
    <property type="component" value="Unplaced"/>
</dbReference>
<dbReference type="Pfam" id="PF09469">
    <property type="entry name" value="Cobl"/>
    <property type="match status" value="1"/>
</dbReference>
<dbReference type="CTD" id="100536063"/>
<keyword evidence="4" id="KW-1185">Reference proteome</keyword>
<dbReference type="InterPro" id="IPR019025">
    <property type="entry name" value="Cordon-bleu_ubiquitin_domain"/>
</dbReference>
<dbReference type="Ensembl" id="ENSFHET00000017225.1">
    <property type="protein sequence ID" value="ENSFHEP00000027997.1"/>
    <property type="gene ID" value="ENSFHEG00000011816.1"/>
</dbReference>
<dbReference type="OrthoDB" id="8882621at2759"/>
<feature type="domain" description="Cordon-bleu ubiquitin-like" evidence="2">
    <location>
        <begin position="90"/>
        <end position="172"/>
    </location>
</feature>
<reference evidence="3" key="1">
    <citation type="submission" date="2025-08" db="UniProtKB">
        <authorList>
            <consortium name="Ensembl"/>
        </authorList>
    </citation>
    <scope>IDENTIFICATION</scope>
</reference>
<feature type="compositionally biased region" description="Low complexity" evidence="1">
    <location>
        <begin position="607"/>
        <end position="617"/>
    </location>
</feature>
<reference evidence="3" key="2">
    <citation type="submission" date="2025-09" db="UniProtKB">
        <authorList>
            <consortium name="Ensembl"/>
        </authorList>
    </citation>
    <scope>IDENTIFICATION</scope>
</reference>
<feature type="compositionally biased region" description="Polar residues" evidence="1">
    <location>
        <begin position="225"/>
        <end position="256"/>
    </location>
</feature>
<organism evidence="3 4">
    <name type="scientific">Fundulus heteroclitus</name>
    <name type="common">Killifish</name>
    <name type="synonym">Mummichog</name>
    <dbReference type="NCBI Taxonomy" id="8078"/>
    <lineage>
        <taxon>Eukaryota</taxon>
        <taxon>Metazoa</taxon>
        <taxon>Chordata</taxon>
        <taxon>Craniata</taxon>
        <taxon>Vertebrata</taxon>
        <taxon>Euteleostomi</taxon>
        <taxon>Actinopterygii</taxon>
        <taxon>Neopterygii</taxon>
        <taxon>Teleostei</taxon>
        <taxon>Neoteleostei</taxon>
        <taxon>Acanthomorphata</taxon>
        <taxon>Ovalentaria</taxon>
        <taxon>Atherinomorphae</taxon>
        <taxon>Cyprinodontiformes</taxon>
        <taxon>Fundulidae</taxon>
        <taxon>Fundulus</taxon>
    </lineage>
</organism>
<dbReference type="Gene3D" id="3.10.20.90">
    <property type="entry name" value="Phosphatidylinositol 3-kinase Catalytic Subunit, Chain A, domain 1"/>
    <property type="match status" value="1"/>
</dbReference>
<evidence type="ECO:0000313" key="3">
    <source>
        <dbReference type="Ensembl" id="ENSFHEP00000027997.1"/>
    </source>
</evidence>
<feature type="region of interest" description="Disordered" evidence="1">
    <location>
        <begin position="174"/>
        <end position="368"/>
    </location>
</feature>
<feature type="compositionally biased region" description="Low complexity" evidence="1">
    <location>
        <begin position="340"/>
        <end position="350"/>
    </location>
</feature>
<feature type="compositionally biased region" description="Basic residues" evidence="1">
    <location>
        <begin position="206"/>
        <end position="222"/>
    </location>
</feature>